<feature type="repeat" description="PPR" evidence="2">
    <location>
        <begin position="257"/>
        <end position="291"/>
    </location>
</feature>
<dbReference type="Pfam" id="PF01535">
    <property type="entry name" value="PPR"/>
    <property type="match status" value="6"/>
</dbReference>
<feature type="repeat" description="PPR" evidence="2">
    <location>
        <begin position="495"/>
        <end position="529"/>
    </location>
</feature>
<dbReference type="PANTHER" id="PTHR47926">
    <property type="entry name" value="PENTATRICOPEPTIDE REPEAT-CONTAINING PROTEIN"/>
    <property type="match status" value="1"/>
</dbReference>
<accession>A0AAN8V3L6</accession>
<dbReference type="PANTHER" id="PTHR47926:SF347">
    <property type="entry name" value="PENTATRICOPEPTIDE REPEAT-CONTAINING PROTEIN"/>
    <property type="match status" value="1"/>
</dbReference>
<evidence type="ECO:0000256" key="1">
    <source>
        <dbReference type="ARBA" id="ARBA00022737"/>
    </source>
</evidence>
<feature type="repeat" description="PPR" evidence="2">
    <location>
        <begin position="530"/>
        <end position="564"/>
    </location>
</feature>
<dbReference type="InterPro" id="IPR002885">
    <property type="entry name" value="PPR_rpt"/>
</dbReference>
<comment type="caution">
    <text evidence="3">The sequence shown here is derived from an EMBL/GenBank/DDBJ whole genome shotgun (WGS) entry which is preliminary data.</text>
</comment>
<dbReference type="InterPro" id="IPR046848">
    <property type="entry name" value="E_motif"/>
</dbReference>
<gene>
    <name evidence="3" type="ORF">RJ641_007768</name>
</gene>
<reference evidence="3 4" key="1">
    <citation type="submission" date="2023-12" db="EMBL/GenBank/DDBJ databases">
        <title>A high-quality genome assembly for Dillenia turbinata (Dilleniales).</title>
        <authorList>
            <person name="Chanderbali A."/>
        </authorList>
    </citation>
    <scope>NUCLEOTIDE SEQUENCE [LARGE SCALE GENOMIC DNA]</scope>
    <source>
        <strain evidence="3">LSX21</strain>
        <tissue evidence="3">Leaf</tissue>
    </source>
</reference>
<evidence type="ECO:0000313" key="3">
    <source>
        <dbReference type="EMBL" id="KAK6926049.1"/>
    </source>
</evidence>
<dbReference type="InterPro" id="IPR046960">
    <property type="entry name" value="PPR_At4g14850-like_plant"/>
</dbReference>
<name>A0AAN8V3L6_9MAGN</name>
<dbReference type="GO" id="GO:0009451">
    <property type="term" value="P:RNA modification"/>
    <property type="evidence" value="ECO:0007669"/>
    <property type="project" value="InterPro"/>
</dbReference>
<feature type="repeat" description="PPR" evidence="2">
    <location>
        <begin position="393"/>
        <end position="427"/>
    </location>
</feature>
<feature type="repeat" description="PPR" evidence="2">
    <location>
        <begin position="221"/>
        <end position="251"/>
    </location>
</feature>
<dbReference type="AlphaFoldDB" id="A0AAN8V3L6"/>
<dbReference type="Gene3D" id="1.25.40.10">
    <property type="entry name" value="Tetratricopeptide repeat domain"/>
    <property type="match status" value="5"/>
</dbReference>
<dbReference type="Proteomes" id="UP001370490">
    <property type="component" value="Unassembled WGS sequence"/>
</dbReference>
<protein>
    <submittedName>
        <fullName evidence="3">E motif</fullName>
    </submittedName>
</protein>
<feature type="repeat" description="PPR" evidence="2">
    <location>
        <begin position="358"/>
        <end position="392"/>
    </location>
</feature>
<dbReference type="PROSITE" id="PS51375">
    <property type="entry name" value="PPR"/>
    <property type="match status" value="7"/>
</dbReference>
<evidence type="ECO:0000313" key="4">
    <source>
        <dbReference type="Proteomes" id="UP001370490"/>
    </source>
</evidence>
<dbReference type="InterPro" id="IPR011990">
    <property type="entry name" value="TPR-like_helical_dom_sf"/>
</dbReference>
<organism evidence="3 4">
    <name type="scientific">Dillenia turbinata</name>
    <dbReference type="NCBI Taxonomy" id="194707"/>
    <lineage>
        <taxon>Eukaryota</taxon>
        <taxon>Viridiplantae</taxon>
        <taxon>Streptophyta</taxon>
        <taxon>Embryophyta</taxon>
        <taxon>Tracheophyta</taxon>
        <taxon>Spermatophyta</taxon>
        <taxon>Magnoliopsida</taxon>
        <taxon>eudicotyledons</taxon>
        <taxon>Gunneridae</taxon>
        <taxon>Pentapetalae</taxon>
        <taxon>Dilleniales</taxon>
        <taxon>Dilleniaceae</taxon>
        <taxon>Dillenia</taxon>
    </lineage>
</organism>
<dbReference type="FunFam" id="1.25.40.10:FF:000393">
    <property type="entry name" value="Pentatricopeptide repeat-containing protein At1g20230"/>
    <property type="match status" value="2"/>
</dbReference>
<dbReference type="Pfam" id="PF13041">
    <property type="entry name" value="PPR_2"/>
    <property type="match status" value="3"/>
</dbReference>
<keyword evidence="1" id="KW-0677">Repeat</keyword>
<sequence length="721" mass="80526">MHPLLLEPNAHTPAPPFPPPLDLNSDILYKKKNSKLCFRKLVPAHQTHLSFLNGPVNSANYASILDTCRNPNLGKQVHAHTIKSGFCGHEFIETKLLQMYGKCGCFEDATILFDRMLIRNLHSWIAILNVYVENEFFEEACLLFSELQSECISLDFFVFPIVLKICSGLGEIELGKQVHGMVIKNEVFLNIYVVNAVIDMYGKCGCLDDAKKVLATMPRKDRVSWNSIVTACANNGMVYEALEILEGMSLSADSMPNLISWSAVISGFSQNGYNEEVIELLSRMQIAGFEPNAQTLASVLPACARLERLSLGKEIHGYIIRHGFISNRFVVNGLVDVYRRCGDMESAFWVFSKFSVRNEVSCNTMIVGYCENGHVSKAKELFEEMEQAGIKRSSISWNSMISGYVENCLFDEAIRMLRKLLKEEVIEVDSYSLGSALAACAGMPSLGTGKEIHSQAIVRGLQSNPFVGGALVEMYCKCLDLEAAQTAFNEVTERETATWNALISGYARCNQFEDTRALLQQMKEDGFEPNAYTWNGIIAGSVENGNYESSLQLFSEMQTSNLRPDKYTMGIILNSCSKLVSVERGKQVHAHTVRCGYESHVHIGAALVDMYAKCGSIKHALQAFNRISNPNLVCHNAMLTAYAMHGFGRWSDLARIRQTVKERGMLKSPGCSWIEDKNEVHLFLASDKSHKKSEEIYATLDQLAVHMKIEYAMACMNQICT</sequence>
<keyword evidence="4" id="KW-1185">Reference proteome</keyword>
<evidence type="ECO:0000256" key="2">
    <source>
        <dbReference type="PROSITE-ProRule" id="PRU00708"/>
    </source>
</evidence>
<proteinExistence type="predicted"/>
<dbReference type="GO" id="GO:0003723">
    <property type="term" value="F:RNA binding"/>
    <property type="evidence" value="ECO:0007669"/>
    <property type="project" value="InterPro"/>
</dbReference>
<dbReference type="NCBIfam" id="TIGR00756">
    <property type="entry name" value="PPR"/>
    <property type="match status" value="6"/>
</dbReference>
<dbReference type="Pfam" id="PF20431">
    <property type="entry name" value="E_motif"/>
    <property type="match status" value="1"/>
</dbReference>
<dbReference type="EMBL" id="JBAMMX010000015">
    <property type="protein sequence ID" value="KAK6926049.1"/>
    <property type="molecule type" value="Genomic_DNA"/>
</dbReference>
<feature type="repeat" description="PPR" evidence="2">
    <location>
        <begin position="190"/>
        <end position="220"/>
    </location>
</feature>